<evidence type="ECO:0000256" key="1">
    <source>
        <dbReference type="ARBA" id="ARBA00010333"/>
    </source>
</evidence>
<dbReference type="SUPFAM" id="SSF53850">
    <property type="entry name" value="Periplasmic binding protein-like II"/>
    <property type="match status" value="1"/>
</dbReference>
<dbReference type="InterPro" id="IPR001638">
    <property type="entry name" value="Solute-binding_3/MltF_N"/>
</dbReference>
<evidence type="ECO:0000256" key="2">
    <source>
        <dbReference type="ARBA" id="ARBA00022448"/>
    </source>
</evidence>
<reference evidence="6 9" key="3">
    <citation type="submission" date="2019-08" db="EMBL/GenBank/DDBJ databases">
        <title>In-depth cultivation of the pig gut microbiome towards novel bacterial diversity and tailored functional studies.</title>
        <authorList>
            <person name="Wylensek D."/>
            <person name="Hitch T.C.A."/>
            <person name="Clavel T."/>
        </authorList>
    </citation>
    <scope>NUCLEOTIDE SEQUENCE [LARGE SCALE GENOMIC DNA]</scope>
    <source>
        <strain evidence="6 9">WB01_CNA04</strain>
    </source>
</reference>
<evidence type="ECO:0000313" key="8">
    <source>
        <dbReference type="Proteomes" id="UP000198528"/>
    </source>
</evidence>
<feature type="transmembrane region" description="Helical" evidence="4">
    <location>
        <begin position="20"/>
        <end position="39"/>
    </location>
</feature>
<dbReference type="InterPro" id="IPR006311">
    <property type="entry name" value="TAT_signal"/>
</dbReference>
<keyword evidence="8" id="KW-1185">Reference proteome</keyword>
<keyword evidence="2" id="KW-0813">Transport</keyword>
<dbReference type="PANTHER" id="PTHR30085">
    <property type="entry name" value="AMINO ACID ABC TRANSPORTER PERMEASE"/>
    <property type="match status" value="1"/>
</dbReference>
<dbReference type="PROSITE" id="PS51318">
    <property type="entry name" value="TAT"/>
    <property type="match status" value="1"/>
</dbReference>
<dbReference type="Proteomes" id="UP000434342">
    <property type="component" value="Unassembled WGS sequence"/>
</dbReference>
<dbReference type="AlphaFoldDB" id="A0A1G6HVB2"/>
<dbReference type="EMBL" id="FMZL01000001">
    <property type="protein sequence ID" value="SDB98144.1"/>
    <property type="molecule type" value="Genomic_DNA"/>
</dbReference>
<evidence type="ECO:0000313" key="9">
    <source>
        <dbReference type="Proteomes" id="UP000434342"/>
    </source>
</evidence>
<reference evidence="8" key="2">
    <citation type="submission" date="2016-10" db="EMBL/GenBank/DDBJ databases">
        <authorList>
            <person name="Varghese N."/>
            <person name="Submissions S."/>
        </authorList>
    </citation>
    <scope>NUCLEOTIDE SEQUENCE [LARGE SCALE GENOMIC DNA]</scope>
    <source>
        <strain evidence="8">DSM 22619</strain>
    </source>
</reference>
<evidence type="ECO:0000256" key="3">
    <source>
        <dbReference type="ARBA" id="ARBA00022729"/>
    </source>
</evidence>
<dbReference type="STRING" id="604330.SAMN04489857_0469"/>
<dbReference type="GO" id="GO:0005576">
    <property type="term" value="C:extracellular region"/>
    <property type="evidence" value="ECO:0007669"/>
    <property type="project" value="TreeGrafter"/>
</dbReference>
<dbReference type="Proteomes" id="UP000198528">
    <property type="component" value="Unassembled WGS sequence"/>
</dbReference>
<protein>
    <submittedName>
        <fullName evidence="7">Amino acid ABC transporter substrate-binding protein, PAAT family</fullName>
    </submittedName>
    <submittedName>
        <fullName evidence="6">Transporter substrate-binding domain-containing protein</fullName>
    </submittedName>
</protein>
<dbReference type="EMBL" id="VUND01000001">
    <property type="protein sequence ID" value="MST59835.1"/>
    <property type="molecule type" value="Genomic_DNA"/>
</dbReference>
<name>A0A1G6HVB2_9ACTN</name>
<dbReference type="GO" id="GO:0030288">
    <property type="term" value="C:outer membrane-bounded periplasmic space"/>
    <property type="evidence" value="ECO:0007669"/>
    <property type="project" value="TreeGrafter"/>
</dbReference>
<evidence type="ECO:0000259" key="5">
    <source>
        <dbReference type="SMART" id="SM00062"/>
    </source>
</evidence>
<evidence type="ECO:0000256" key="4">
    <source>
        <dbReference type="SAM" id="Phobius"/>
    </source>
</evidence>
<dbReference type="SMART" id="SM00062">
    <property type="entry name" value="PBPb"/>
    <property type="match status" value="1"/>
</dbReference>
<feature type="domain" description="Solute-binding protein family 3/N-terminal" evidence="5">
    <location>
        <begin position="61"/>
        <end position="293"/>
    </location>
</feature>
<comment type="similarity">
    <text evidence="1">Belongs to the bacterial solute-binding protein 3 family.</text>
</comment>
<accession>A0A1G6HVB2</accession>
<dbReference type="PANTHER" id="PTHR30085:SF6">
    <property type="entry name" value="ABC TRANSPORTER GLUTAMINE-BINDING PROTEIN GLNH"/>
    <property type="match status" value="1"/>
</dbReference>
<sequence>MRRTYDSGPLARPQLTRRGFVSLAGAAMVGMAGASVVGLTGCSSSGTSSAASVKAIRDRGHLNCGVKTDVIGYGYQDTATGKFQGMEIDICYAIAAKVFGVSMSEAKRRGLASFTGVTAKTRGPLVDSGQVDLVCATYTITPERKKSWNFSPAYYTDSIGMLVLKSSGIKSVADLDGRIVGVGEGADTMNQIQQMLKDQGHGDFSVSYPQYLDYPTLAAALASGNIDVFAIDRSIIRTYMNDSNELLEPSLVFGKQEYGVCTTKSATELTRLVSGVVKDLKGSGAIDRWAKKYRLL</sequence>
<organism evidence="7 8">
    <name type="scientific">Parafannyhessea umbonata</name>
    <dbReference type="NCBI Taxonomy" id="604330"/>
    <lineage>
        <taxon>Bacteria</taxon>
        <taxon>Bacillati</taxon>
        <taxon>Actinomycetota</taxon>
        <taxon>Coriobacteriia</taxon>
        <taxon>Coriobacteriales</taxon>
        <taxon>Atopobiaceae</taxon>
        <taxon>Parafannyhessea</taxon>
    </lineage>
</organism>
<dbReference type="RefSeq" id="WP_090844479.1">
    <property type="nucleotide sequence ID" value="NZ_FMZL01000001.1"/>
</dbReference>
<keyword evidence="3" id="KW-0732">Signal</keyword>
<reference evidence="7" key="1">
    <citation type="submission" date="2016-10" db="EMBL/GenBank/DDBJ databases">
        <authorList>
            <person name="de Groot N.N."/>
        </authorList>
    </citation>
    <scope>NUCLEOTIDE SEQUENCE [LARGE SCALE GENOMIC DNA]</scope>
    <source>
        <strain evidence="7">DSM 22619</strain>
    </source>
</reference>
<keyword evidence="4" id="KW-0472">Membrane</keyword>
<dbReference type="Gene3D" id="3.40.190.10">
    <property type="entry name" value="Periplasmic binding protein-like II"/>
    <property type="match status" value="2"/>
</dbReference>
<dbReference type="GO" id="GO:0006865">
    <property type="term" value="P:amino acid transport"/>
    <property type="evidence" value="ECO:0007669"/>
    <property type="project" value="TreeGrafter"/>
</dbReference>
<evidence type="ECO:0000313" key="7">
    <source>
        <dbReference type="EMBL" id="SDB98144.1"/>
    </source>
</evidence>
<keyword evidence="4" id="KW-0812">Transmembrane</keyword>
<gene>
    <name evidence="6" type="ORF">FYJ69_02750</name>
    <name evidence="7" type="ORF">SAMN04487824_101172</name>
</gene>
<keyword evidence="4" id="KW-1133">Transmembrane helix</keyword>
<dbReference type="Pfam" id="PF00497">
    <property type="entry name" value="SBP_bac_3"/>
    <property type="match status" value="1"/>
</dbReference>
<evidence type="ECO:0000313" key="6">
    <source>
        <dbReference type="EMBL" id="MST59835.1"/>
    </source>
</evidence>
<proteinExistence type="inferred from homology"/>
<dbReference type="InterPro" id="IPR051455">
    <property type="entry name" value="Bact_solute-bind_prot3"/>
</dbReference>